<dbReference type="GO" id="GO:0000814">
    <property type="term" value="C:ESCRT II complex"/>
    <property type="evidence" value="ECO:0007669"/>
    <property type="project" value="InterPro"/>
</dbReference>
<proteinExistence type="inferred from homology"/>
<dbReference type="GO" id="GO:0016236">
    <property type="term" value="P:macroautophagy"/>
    <property type="evidence" value="ECO:0007669"/>
    <property type="project" value="UniProtKB-ARBA"/>
</dbReference>
<dbReference type="FunFam" id="1.10.10.10:FF:000141">
    <property type="entry name" value="vacuolar protein-sorting-associated protein 25"/>
    <property type="match status" value="1"/>
</dbReference>
<dbReference type="Gene3D" id="1.10.10.570">
    <property type="entry name" value="Winged helix' DNA-binding domain. Chain C. Domain 1"/>
    <property type="match status" value="1"/>
</dbReference>
<dbReference type="AlphaFoldDB" id="A0A9P9AVH9"/>
<dbReference type="Pfam" id="PF05871">
    <property type="entry name" value="ESCRT-II"/>
    <property type="match status" value="1"/>
</dbReference>
<reference evidence="9 10" key="1">
    <citation type="journal article" date="2021" name="Nat. Commun.">
        <title>Genetic determinants of endophytism in the Arabidopsis root mycobiome.</title>
        <authorList>
            <person name="Mesny F."/>
            <person name="Miyauchi S."/>
            <person name="Thiergart T."/>
            <person name="Pickel B."/>
            <person name="Atanasova L."/>
            <person name="Karlsson M."/>
            <person name="Huettel B."/>
            <person name="Barry K.W."/>
            <person name="Haridas S."/>
            <person name="Chen C."/>
            <person name="Bauer D."/>
            <person name="Andreopoulos W."/>
            <person name="Pangilinan J."/>
            <person name="LaButti K."/>
            <person name="Riley R."/>
            <person name="Lipzen A."/>
            <person name="Clum A."/>
            <person name="Drula E."/>
            <person name="Henrissat B."/>
            <person name="Kohler A."/>
            <person name="Grigoriev I.V."/>
            <person name="Martin F.M."/>
            <person name="Hacquard S."/>
        </authorList>
    </citation>
    <scope>NUCLEOTIDE SEQUENCE [LARGE SCALE GENOMIC DNA]</scope>
    <source>
        <strain evidence="9 10">MPI-CAGE-CH-0241</strain>
    </source>
</reference>
<comment type="subcellular location">
    <subcellularLocation>
        <location evidence="1">Cytoplasm</location>
    </subcellularLocation>
</comment>
<sequence length="200" mass="22268">MATSSTLPAATSTGAPGPSDPASSSAFVWPREHDFPPFYTKQTNLTTLHAQHKKWSSLVLAYARHHRIFRLALSSAADSDLFFNRRLERRLQLDDIRDVVEFMRKDGLAEYVGGGNTGDVIFVYWRKPEEWAGLVESYVEETGQKGSVLTVYELVEGDGTKGSDIHGMDNEVLLKALNVLVKRGKAQIFGEDDSLGVKFF</sequence>
<evidence type="ECO:0000313" key="10">
    <source>
        <dbReference type="Proteomes" id="UP000777438"/>
    </source>
</evidence>
<keyword evidence="10" id="KW-1185">Reference proteome</keyword>
<evidence type="ECO:0000256" key="5">
    <source>
        <dbReference type="ARBA" id="ARBA00022490"/>
    </source>
</evidence>
<keyword evidence="6" id="KW-0653">Protein transport</keyword>
<gene>
    <name evidence="9" type="ORF">B0T10DRAFT_250712</name>
</gene>
<dbReference type="OrthoDB" id="245150at2759"/>
<name>A0A9P9AVH9_9HYPO</name>
<dbReference type="GO" id="GO:0005198">
    <property type="term" value="F:structural molecule activity"/>
    <property type="evidence" value="ECO:0007669"/>
    <property type="project" value="TreeGrafter"/>
</dbReference>
<dbReference type="GO" id="GO:0043328">
    <property type="term" value="P:protein transport to vacuole involved in ubiquitin-dependent protein catabolic process via the multivesicular body sorting pathway"/>
    <property type="evidence" value="ECO:0007669"/>
    <property type="project" value="TreeGrafter"/>
</dbReference>
<dbReference type="GO" id="GO:0042803">
    <property type="term" value="F:protein homodimerization activity"/>
    <property type="evidence" value="ECO:0007669"/>
    <property type="project" value="TreeGrafter"/>
</dbReference>
<dbReference type="SUPFAM" id="SSF46785">
    <property type="entry name" value="Winged helix' DNA-binding domain"/>
    <property type="match status" value="2"/>
</dbReference>
<organism evidence="9 10">
    <name type="scientific">Thelonectria olida</name>
    <dbReference type="NCBI Taxonomy" id="1576542"/>
    <lineage>
        <taxon>Eukaryota</taxon>
        <taxon>Fungi</taxon>
        <taxon>Dikarya</taxon>
        <taxon>Ascomycota</taxon>
        <taxon>Pezizomycotina</taxon>
        <taxon>Sordariomycetes</taxon>
        <taxon>Hypocreomycetidae</taxon>
        <taxon>Hypocreales</taxon>
        <taxon>Nectriaceae</taxon>
        <taxon>Thelonectria</taxon>
    </lineage>
</organism>
<dbReference type="FunFam" id="1.10.10.570:FF:000003">
    <property type="entry name" value="Vacuolar protein-sorting-associated protein 25"/>
    <property type="match status" value="1"/>
</dbReference>
<keyword evidence="4" id="KW-0813">Transport</keyword>
<evidence type="ECO:0000313" key="9">
    <source>
        <dbReference type="EMBL" id="KAH6894379.1"/>
    </source>
</evidence>
<protein>
    <recommendedName>
        <fullName evidence="3">Vacuolar protein-sorting-associated protein 25</fullName>
    </recommendedName>
    <alternativeName>
        <fullName evidence="7">ESCRT-II complex subunit VPS25</fullName>
    </alternativeName>
</protein>
<dbReference type="InterPro" id="IPR014041">
    <property type="entry name" value="ESCRT-II_cplx_Vps25-sub_N"/>
</dbReference>
<evidence type="ECO:0000256" key="3">
    <source>
        <dbReference type="ARBA" id="ARBA00017934"/>
    </source>
</evidence>
<dbReference type="Proteomes" id="UP000777438">
    <property type="component" value="Unassembled WGS sequence"/>
</dbReference>
<evidence type="ECO:0000256" key="2">
    <source>
        <dbReference type="ARBA" id="ARBA00009674"/>
    </source>
</evidence>
<dbReference type="PANTHER" id="PTHR13149">
    <property type="entry name" value="VACUOLAR PROTEIN SORTING-ASSOCIATED PROTEIN VPS25"/>
    <property type="match status" value="1"/>
</dbReference>
<evidence type="ECO:0000256" key="7">
    <source>
        <dbReference type="ARBA" id="ARBA00030094"/>
    </source>
</evidence>
<comment type="similarity">
    <text evidence="2">Belongs to the VPS25 family.</text>
</comment>
<dbReference type="InterPro" id="IPR008570">
    <property type="entry name" value="ESCRT-II_cplx_Vps25-sub"/>
</dbReference>
<comment type="caution">
    <text evidence="9">The sequence shown here is derived from an EMBL/GenBank/DDBJ whole genome shotgun (WGS) entry which is preliminary data.</text>
</comment>
<dbReference type="PANTHER" id="PTHR13149:SF0">
    <property type="entry name" value="VACUOLAR PROTEIN-SORTING-ASSOCIATED PROTEIN 25"/>
    <property type="match status" value="1"/>
</dbReference>
<evidence type="ECO:0000256" key="1">
    <source>
        <dbReference type="ARBA" id="ARBA00004496"/>
    </source>
</evidence>
<dbReference type="EMBL" id="JAGPYM010000005">
    <property type="protein sequence ID" value="KAH6894379.1"/>
    <property type="molecule type" value="Genomic_DNA"/>
</dbReference>
<evidence type="ECO:0000256" key="8">
    <source>
        <dbReference type="SAM" id="MobiDB-lite"/>
    </source>
</evidence>
<dbReference type="Gene3D" id="1.10.10.10">
    <property type="entry name" value="Winged helix-like DNA-binding domain superfamily/Winged helix DNA-binding domain"/>
    <property type="match status" value="1"/>
</dbReference>
<keyword evidence="5" id="KW-0963">Cytoplasm</keyword>
<accession>A0A9P9AVH9</accession>
<dbReference type="InterPro" id="IPR036388">
    <property type="entry name" value="WH-like_DNA-bd_sf"/>
</dbReference>
<feature type="region of interest" description="Disordered" evidence="8">
    <location>
        <begin position="1"/>
        <end position="26"/>
    </location>
</feature>
<dbReference type="InterPro" id="IPR036390">
    <property type="entry name" value="WH_DNA-bd_sf"/>
</dbReference>
<evidence type="ECO:0000256" key="4">
    <source>
        <dbReference type="ARBA" id="ARBA00022448"/>
    </source>
</evidence>
<evidence type="ECO:0000256" key="6">
    <source>
        <dbReference type="ARBA" id="ARBA00022927"/>
    </source>
</evidence>